<dbReference type="EMBL" id="BMAU01021272">
    <property type="protein sequence ID" value="GFY07374.1"/>
    <property type="molecule type" value="Genomic_DNA"/>
</dbReference>
<organism evidence="1 2">
    <name type="scientific">Trichonephila clavipes</name>
    <name type="common">Golden silk orbweaver</name>
    <name type="synonym">Nephila clavipes</name>
    <dbReference type="NCBI Taxonomy" id="2585209"/>
    <lineage>
        <taxon>Eukaryota</taxon>
        <taxon>Metazoa</taxon>
        <taxon>Ecdysozoa</taxon>
        <taxon>Arthropoda</taxon>
        <taxon>Chelicerata</taxon>
        <taxon>Arachnida</taxon>
        <taxon>Araneae</taxon>
        <taxon>Araneomorphae</taxon>
        <taxon>Entelegynae</taxon>
        <taxon>Araneoidea</taxon>
        <taxon>Nephilidae</taxon>
        <taxon>Trichonephila</taxon>
    </lineage>
</organism>
<dbReference type="Proteomes" id="UP000887159">
    <property type="component" value="Unassembled WGS sequence"/>
</dbReference>
<gene>
    <name evidence="1" type="ORF">TNCV_5085591</name>
</gene>
<proteinExistence type="predicted"/>
<dbReference type="AlphaFoldDB" id="A0A8X6VHC5"/>
<reference evidence="1" key="1">
    <citation type="submission" date="2020-08" db="EMBL/GenBank/DDBJ databases">
        <title>Multicomponent nature underlies the extraordinary mechanical properties of spider dragline silk.</title>
        <authorList>
            <person name="Kono N."/>
            <person name="Nakamura H."/>
            <person name="Mori M."/>
            <person name="Yoshida Y."/>
            <person name="Ohtoshi R."/>
            <person name="Malay A.D."/>
            <person name="Moran D.A.P."/>
            <person name="Tomita M."/>
            <person name="Numata K."/>
            <person name="Arakawa K."/>
        </authorList>
    </citation>
    <scope>NUCLEOTIDE SEQUENCE</scope>
</reference>
<evidence type="ECO:0000313" key="1">
    <source>
        <dbReference type="EMBL" id="GFY07374.1"/>
    </source>
</evidence>
<sequence>MRPIWHSSLRRLAKVVVRVFLYPGHKIMSTPTTGKSSSIPFGCAFRAKSGERPTCKTIRKAFWEMKSLEKASYKKPPSQCPPQLAIKDNGVIKTRLPAATDGERER</sequence>
<evidence type="ECO:0000313" key="2">
    <source>
        <dbReference type="Proteomes" id="UP000887159"/>
    </source>
</evidence>
<comment type="caution">
    <text evidence="1">The sequence shown here is derived from an EMBL/GenBank/DDBJ whole genome shotgun (WGS) entry which is preliminary data.</text>
</comment>
<accession>A0A8X6VHC5</accession>
<name>A0A8X6VHC5_TRICX</name>
<protein>
    <submittedName>
        <fullName evidence="1">Uncharacterized protein</fullName>
    </submittedName>
</protein>
<keyword evidence="2" id="KW-1185">Reference proteome</keyword>